<accession>A0A6C0M0U7</accession>
<organism evidence="1">
    <name type="scientific">viral metagenome</name>
    <dbReference type="NCBI Taxonomy" id="1070528"/>
    <lineage>
        <taxon>unclassified sequences</taxon>
        <taxon>metagenomes</taxon>
        <taxon>organismal metagenomes</taxon>
    </lineage>
</organism>
<reference evidence="1" key="1">
    <citation type="journal article" date="2020" name="Nature">
        <title>Giant virus diversity and host interactions through global metagenomics.</title>
        <authorList>
            <person name="Schulz F."/>
            <person name="Roux S."/>
            <person name="Paez-Espino D."/>
            <person name="Jungbluth S."/>
            <person name="Walsh D.A."/>
            <person name="Denef V.J."/>
            <person name="McMahon K.D."/>
            <person name="Konstantinidis K.T."/>
            <person name="Eloe-Fadrosh E.A."/>
            <person name="Kyrpides N.C."/>
            <person name="Woyke T."/>
        </authorList>
    </citation>
    <scope>NUCLEOTIDE SEQUENCE</scope>
    <source>
        <strain evidence="1">GVMAG-S-1035085-51</strain>
    </source>
</reference>
<sequence length="190" mass="22483">MPISFDLDELRQRYDCKVYLETGMWDPRGEVSLRKALRCSFDKVYCIELRDDWVALGNQVFNEDVQCNRLRIIHDDSVNLYKHIGSNPDFSQRSMFFLDAHVDNSNIQNYQKKCPLFDELEAIKQISRNDNIIMVDDLRIITQPFPWGETIYGNIDFLKVIKEKILEINPEYKFMYLDGQIPNDVLLAYI</sequence>
<proteinExistence type="predicted"/>
<dbReference type="EMBL" id="MN740614">
    <property type="protein sequence ID" value="QHU35895.1"/>
    <property type="molecule type" value="Genomic_DNA"/>
</dbReference>
<name>A0A6C0M0U7_9ZZZZ</name>
<evidence type="ECO:0008006" key="2">
    <source>
        <dbReference type="Google" id="ProtNLM"/>
    </source>
</evidence>
<protein>
    <recommendedName>
        <fullName evidence="2">Methyltransferase</fullName>
    </recommendedName>
</protein>
<evidence type="ECO:0000313" key="1">
    <source>
        <dbReference type="EMBL" id="QHU35895.1"/>
    </source>
</evidence>
<dbReference type="AlphaFoldDB" id="A0A6C0M0U7"/>